<evidence type="ECO:0000259" key="11">
    <source>
        <dbReference type="Pfam" id="PF14748"/>
    </source>
</evidence>
<evidence type="ECO:0000313" key="12">
    <source>
        <dbReference type="EMBL" id="PDO11660.1"/>
    </source>
</evidence>
<evidence type="ECO:0000256" key="3">
    <source>
        <dbReference type="ARBA" id="ARBA00022857"/>
    </source>
</evidence>
<dbReference type="SUPFAM" id="SSF51735">
    <property type="entry name" value="NAD(P)-binding Rossmann-fold domains"/>
    <property type="match status" value="1"/>
</dbReference>
<keyword evidence="6 9" id="KW-0028">Amino-acid biosynthesis</keyword>
<dbReference type="InterPro" id="IPR000304">
    <property type="entry name" value="Pyrroline-COOH_reductase"/>
</dbReference>
<dbReference type="GO" id="GO:0055129">
    <property type="term" value="P:L-proline biosynthetic process"/>
    <property type="evidence" value="ECO:0007669"/>
    <property type="project" value="UniProtKB-UniRule"/>
</dbReference>
<keyword evidence="2 6" id="KW-0641">Proline biosynthesis</keyword>
<organism evidence="12 13">
    <name type="scientific">Candidatus Reconcilbacillus cellulovorans</name>
    <dbReference type="NCBI Taxonomy" id="1906605"/>
    <lineage>
        <taxon>Bacteria</taxon>
        <taxon>Bacillati</taxon>
        <taxon>Bacillota</taxon>
        <taxon>Bacilli</taxon>
        <taxon>Bacillales</taxon>
        <taxon>Paenibacillaceae</taxon>
        <taxon>Candidatus Reconcilbacillus</taxon>
    </lineage>
</organism>
<dbReference type="FunFam" id="1.10.3730.10:FF:000001">
    <property type="entry name" value="Pyrroline-5-carboxylate reductase"/>
    <property type="match status" value="1"/>
</dbReference>
<dbReference type="Pfam" id="PF14748">
    <property type="entry name" value="P5CR_dimer"/>
    <property type="match status" value="1"/>
</dbReference>
<dbReference type="PROSITE" id="PS00521">
    <property type="entry name" value="P5CR"/>
    <property type="match status" value="1"/>
</dbReference>
<dbReference type="InterPro" id="IPR029036">
    <property type="entry name" value="P5CR_dimer"/>
</dbReference>
<accession>A0A2A6E3E6</accession>
<dbReference type="Proteomes" id="UP000243688">
    <property type="component" value="Unassembled WGS sequence"/>
</dbReference>
<dbReference type="AlphaFoldDB" id="A0A2A6E3E6"/>
<evidence type="ECO:0000256" key="4">
    <source>
        <dbReference type="ARBA" id="ARBA00023002"/>
    </source>
</evidence>
<dbReference type="InterPro" id="IPR036291">
    <property type="entry name" value="NAD(P)-bd_dom_sf"/>
</dbReference>
<evidence type="ECO:0000256" key="8">
    <source>
        <dbReference type="PIRSR" id="PIRSR000193-1"/>
    </source>
</evidence>
<dbReference type="InterPro" id="IPR028939">
    <property type="entry name" value="P5C_Rdtase_cat_N"/>
</dbReference>
<keyword evidence="3 6" id="KW-0521">NADP</keyword>
<dbReference type="PIRSF" id="PIRSF000193">
    <property type="entry name" value="Pyrrol-5-carb_rd"/>
    <property type="match status" value="1"/>
</dbReference>
<comment type="similarity">
    <text evidence="1 6 9">Belongs to the pyrroline-5-carboxylate reductase family.</text>
</comment>
<evidence type="ECO:0000256" key="2">
    <source>
        <dbReference type="ARBA" id="ARBA00022650"/>
    </source>
</evidence>
<dbReference type="UniPathway" id="UPA00098">
    <property type="reaction ID" value="UER00361"/>
</dbReference>
<evidence type="ECO:0000256" key="7">
    <source>
        <dbReference type="NCBIfam" id="TIGR00112"/>
    </source>
</evidence>
<feature type="domain" description="Pyrroline-5-carboxylate reductase catalytic N-terminal" evidence="10">
    <location>
        <begin position="12"/>
        <end position="110"/>
    </location>
</feature>
<dbReference type="EMBL" id="MOXJ01000001">
    <property type="protein sequence ID" value="PDO11660.1"/>
    <property type="molecule type" value="Genomic_DNA"/>
</dbReference>
<comment type="subcellular location">
    <subcellularLocation>
        <location evidence="6">Cytoplasm</location>
    </subcellularLocation>
</comment>
<dbReference type="InterPro" id="IPR008927">
    <property type="entry name" value="6-PGluconate_DH-like_C_sf"/>
</dbReference>
<comment type="function">
    <text evidence="5 6">Catalyzes the reduction of 1-pyrroline-5-carboxylate (PCA) to L-proline.</text>
</comment>
<feature type="domain" description="Pyrroline-5-carboxylate reductase dimerisation" evidence="11">
    <location>
        <begin position="174"/>
        <end position="275"/>
    </location>
</feature>
<evidence type="ECO:0000256" key="1">
    <source>
        <dbReference type="ARBA" id="ARBA00005525"/>
    </source>
</evidence>
<keyword evidence="4 6" id="KW-0560">Oxidoreductase</keyword>
<dbReference type="PANTHER" id="PTHR11645:SF0">
    <property type="entry name" value="PYRROLINE-5-CARBOXYLATE REDUCTASE 3"/>
    <property type="match status" value="1"/>
</dbReference>
<sequence length="287" mass="30173">MHAEKTLSETSILFLGAGNMAEALVRGLCESGAADPVRICVLNAVDAEKRVRLAERYGVRTGSVGSDLADEARRADWIVLAMKPKDVGRALSDLVPHVSEGHLVISVVAGLSIGAIQRAIGRRPVVRTMPNTSSTIGLGATAVAFSPEVTDQQAKLVLELFRTVGLVETVAEPFLDAVTALSGSGPAYVYLLMEAMAAEAAAQGLDPGCALRLATQTALGAAEMVRKTGEHPAELRRRVASPNGTTQAALEILDRMGFVPAVRAAMRRAAERSQEIGLELDRSIPGA</sequence>
<dbReference type="InterPro" id="IPR053790">
    <property type="entry name" value="P5CR-like_CS"/>
</dbReference>
<dbReference type="GO" id="GO:0005737">
    <property type="term" value="C:cytoplasm"/>
    <property type="evidence" value="ECO:0007669"/>
    <property type="project" value="UniProtKB-SubCell"/>
</dbReference>
<dbReference type="Gene3D" id="1.10.3730.10">
    <property type="entry name" value="ProC C-terminal domain-like"/>
    <property type="match status" value="1"/>
</dbReference>
<proteinExistence type="inferred from homology"/>
<dbReference type="HAMAP" id="MF_01925">
    <property type="entry name" value="P5C_reductase"/>
    <property type="match status" value="1"/>
</dbReference>
<evidence type="ECO:0000256" key="6">
    <source>
        <dbReference type="HAMAP-Rule" id="MF_01925"/>
    </source>
</evidence>
<dbReference type="Pfam" id="PF03807">
    <property type="entry name" value="F420_oxidored"/>
    <property type="match status" value="1"/>
</dbReference>
<keyword evidence="6" id="KW-0963">Cytoplasm</keyword>
<dbReference type="EC" id="1.5.1.2" evidence="6 7"/>
<comment type="catalytic activity">
    <reaction evidence="6">
        <text>L-proline + NAD(+) = (S)-1-pyrroline-5-carboxylate + NADH + 2 H(+)</text>
        <dbReference type="Rhea" id="RHEA:14105"/>
        <dbReference type="ChEBI" id="CHEBI:15378"/>
        <dbReference type="ChEBI" id="CHEBI:17388"/>
        <dbReference type="ChEBI" id="CHEBI:57540"/>
        <dbReference type="ChEBI" id="CHEBI:57945"/>
        <dbReference type="ChEBI" id="CHEBI:60039"/>
        <dbReference type="EC" id="1.5.1.2"/>
    </reaction>
</comment>
<dbReference type="GO" id="GO:0004735">
    <property type="term" value="F:pyrroline-5-carboxylate reductase activity"/>
    <property type="evidence" value="ECO:0007669"/>
    <property type="project" value="UniProtKB-UniRule"/>
</dbReference>
<dbReference type="PANTHER" id="PTHR11645">
    <property type="entry name" value="PYRROLINE-5-CARBOXYLATE REDUCTASE"/>
    <property type="match status" value="1"/>
</dbReference>
<reference evidence="12 13" key="1">
    <citation type="submission" date="2016-12" db="EMBL/GenBank/DDBJ databases">
        <title>Candidatus Reconcilibacillus cellulovorans genome.</title>
        <authorList>
            <person name="Kolinko S."/>
            <person name="Wu Y.-W."/>
            <person name="Tachea F."/>
            <person name="Denzel E."/>
            <person name="Hiras J."/>
            <person name="Baecker N."/>
            <person name="Chan L.J."/>
            <person name="Eichorst S.A."/>
            <person name="Frey D."/>
            <person name="Adams P.D."/>
            <person name="Pray T."/>
            <person name="Tanjore D."/>
            <person name="Petzold C.J."/>
            <person name="Gladden J.M."/>
            <person name="Simmons B.A."/>
            <person name="Singer S.W."/>
        </authorList>
    </citation>
    <scope>NUCLEOTIDE SEQUENCE [LARGE SCALE GENOMIC DNA]</scope>
    <source>
        <strain evidence="12">JTherm</strain>
    </source>
</reference>
<comment type="pathway">
    <text evidence="6 9">Amino-acid biosynthesis; L-proline biosynthesis; L-proline from L-glutamate 5-semialdehyde: step 1/1.</text>
</comment>
<gene>
    <name evidence="6" type="primary">proC</name>
    <name evidence="12" type="ORF">BLM47_00620</name>
</gene>
<name>A0A2A6E3E6_9BACL</name>
<comment type="caution">
    <text evidence="12">The sequence shown here is derived from an EMBL/GenBank/DDBJ whole genome shotgun (WGS) entry which is preliminary data.</text>
</comment>
<dbReference type="NCBIfam" id="TIGR00112">
    <property type="entry name" value="proC"/>
    <property type="match status" value="1"/>
</dbReference>
<feature type="binding site" evidence="8">
    <location>
        <begin position="15"/>
        <end position="20"/>
    </location>
    <ligand>
        <name>NADP(+)</name>
        <dbReference type="ChEBI" id="CHEBI:58349"/>
    </ligand>
</feature>
<comment type="catalytic activity">
    <reaction evidence="6 9">
        <text>L-proline + NADP(+) = (S)-1-pyrroline-5-carboxylate + NADPH + 2 H(+)</text>
        <dbReference type="Rhea" id="RHEA:14109"/>
        <dbReference type="ChEBI" id="CHEBI:15378"/>
        <dbReference type="ChEBI" id="CHEBI:17388"/>
        <dbReference type="ChEBI" id="CHEBI:57783"/>
        <dbReference type="ChEBI" id="CHEBI:58349"/>
        <dbReference type="ChEBI" id="CHEBI:60039"/>
        <dbReference type="EC" id="1.5.1.2"/>
    </reaction>
</comment>
<feature type="binding site" evidence="8">
    <location>
        <begin position="81"/>
        <end position="84"/>
    </location>
    <ligand>
        <name>NADP(+)</name>
        <dbReference type="ChEBI" id="CHEBI:58349"/>
    </ligand>
</feature>
<protein>
    <recommendedName>
        <fullName evidence="6 7">Pyrroline-5-carboxylate reductase</fullName>
        <shortName evidence="6">P5C reductase</shortName>
        <shortName evidence="6">P5CR</shortName>
        <ecNumber evidence="6 7">1.5.1.2</ecNumber>
    </recommendedName>
    <alternativeName>
        <fullName evidence="6">PCA reductase</fullName>
    </alternativeName>
</protein>
<evidence type="ECO:0000256" key="9">
    <source>
        <dbReference type="RuleBase" id="RU003903"/>
    </source>
</evidence>
<evidence type="ECO:0000259" key="10">
    <source>
        <dbReference type="Pfam" id="PF03807"/>
    </source>
</evidence>
<dbReference type="SUPFAM" id="SSF48179">
    <property type="entry name" value="6-phosphogluconate dehydrogenase C-terminal domain-like"/>
    <property type="match status" value="1"/>
</dbReference>
<evidence type="ECO:0000313" key="13">
    <source>
        <dbReference type="Proteomes" id="UP000243688"/>
    </source>
</evidence>
<dbReference type="Gene3D" id="3.40.50.720">
    <property type="entry name" value="NAD(P)-binding Rossmann-like Domain"/>
    <property type="match status" value="1"/>
</dbReference>
<evidence type="ECO:0000256" key="5">
    <source>
        <dbReference type="ARBA" id="ARBA00058118"/>
    </source>
</evidence>